<sequence>MLPDLERKILRVLYNYASQHHRIPTMQALEIMAGRKSQQIKRALLMLEKERYIEWEDKSRLETIKIVEGWERNPEAHSRTSPKVSARYWTDY</sequence>
<evidence type="ECO:0008006" key="3">
    <source>
        <dbReference type="Google" id="ProtNLM"/>
    </source>
</evidence>
<evidence type="ECO:0000313" key="1">
    <source>
        <dbReference type="EMBL" id="MBP1892961.1"/>
    </source>
</evidence>
<keyword evidence="2" id="KW-1185">Reference proteome</keyword>
<reference evidence="1 2" key="1">
    <citation type="submission" date="2021-03" db="EMBL/GenBank/DDBJ databases">
        <title>Genomic Encyclopedia of Type Strains, Phase IV (KMG-IV): sequencing the most valuable type-strain genomes for metagenomic binning, comparative biology and taxonomic classification.</title>
        <authorList>
            <person name="Goeker M."/>
        </authorList>
    </citation>
    <scope>NUCLEOTIDE SEQUENCE [LARGE SCALE GENOMIC DNA]</scope>
    <source>
        <strain evidence="1 2">DSM 15596</strain>
    </source>
</reference>
<evidence type="ECO:0000313" key="2">
    <source>
        <dbReference type="Proteomes" id="UP000706926"/>
    </source>
</evidence>
<gene>
    <name evidence="1" type="ORF">J2Z18_002063</name>
</gene>
<name>A0ABS4F9N3_9BACL</name>
<comment type="caution">
    <text evidence="1">The sequence shown here is derived from an EMBL/GenBank/DDBJ whole genome shotgun (WGS) entry which is preliminary data.</text>
</comment>
<organism evidence="1 2">
    <name type="scientific">Paenibacillus lactis</name>
    <dbReference type="NCBI Taxonomy" id="228574"/>
    <lineage>
        <taxon>Bacteria</taxon>
        <taxon>Bacillati</taxon>
        <taxon>Bacillota</taxon>
        <taxon>Bacilli</taxon>
        <taxon>Bacillales</taxon>
        <taxon>Paenibacillaceae</taxon>
        <taxon>Paenibacillus</taxon>
    </lineage>
</organism>
<dbReference type="EMBL" id="JAGGKI010000004">
    <property type="protein sequence ID" value="MBP1892961.1"/>
    <property type="molecule type" value="Genomic_DNA"/>
</dbReference>
<proteinExistence type="predicted"/>
<dbReference type="Proteomes" id="UP000706926">
    <property type="component" value="Unassembled WGS sequence"/>
</dbReference>
<dbReference type="InterPro" id="IPR036388">
    <property type="entry name" value="WH-like_DNA-bd_sf"/>
</dbReference>
<accession>A0ABS4F9N3</accession>
<dbReference type="Gene3D" id="1.10.10.10">
    <property type="entry name" value="Winged helix-like DNA-binding domain superfamily/Winged helix DNA-binding domain"/>
    <property type="match status" value="1"/>
</dbReference>
<protein>
    <recommendedName>
        <fullName evidence="3">LexA repressor DNA-binding domain-containing protein</fullName>
    </recommendedName>
</protein>